<gene>
    <name evidence="2" type="ORF">KC19_3G056600</name>
</gene>
<evidence type="ECO:0000313" key="3">
    <source>
        <dbReference type="Proteomes" id="UP000822688"/>
    </source>
</evidence>
<feature type="chain" id="PRO_5035920791" evidence="1">
    <location>
        <begin position="33"/>
        <end position="129"/>
    </location>
</feature>
<organism evidence="2 3">
    <name type="scientific">Ceratodon purpureus</name>
    <name type="common">Fire moss</name>
    <name type="synonym">Dicranum purpureum</name>
    <dbReference type="NCBI Taxonomy" id="3225"/>
    <lineage>
        <taxon>Eukaryota</taxon>
        <taxon>Viridiplantae</taxon>
        <taxon>Streptophyta</taxon>
        <taxon>Embryophyta</taxon>
        <taxon>Bryophyta</taxon>
        <taxon>Bryophytina</taxon>
        <taxon>Bryopsida</taxon>
        <taxon>Dicranidae</taxon>
        <taxon>Pseudoditrichales</taxon>
        <taxon>Ditrichaceae</taxon>
        <taxon>Ceratodon</taxon>
    </lineage>
</organism>
<dbReference type="Proteomes" id="UP000822688">
    <property type="component" value="Chromosome 3"/>
</dbReference>
<dbReference type="AlphaFoldDB" id="A0A8T0IHW1"/>
<sequence>MAVKFSSGGSASAMRATLVLMLLLGAVVAAHGRPVSCENKCEKAIEVNGVSVAAHATVEVEVLGLVEINVVDVTGAVLVGSYSCPADVTALVLVYEEGCVKVKVGAVGIISKLLHTLVGLVLGFIRCVL</sequence>
<keyword evidence="3" id="KW-1185">Reference proteome</keyword>
<reference evidence="2" key="1">
    <citation type="submission" date="2020-06" db="EMBL/GenBank/DDBJ databases">
        <title>WGS assembly of Ceratodon purpureus strain R40.</title>
        <authorList>
            <person name="Carey S.B."/>
            <person name="Jenkins J."/>
            <person name="Shu S."/>
            <person name="Lovell J.T."/>
            <person name="Sreedasyam A."/>
            <person name="Maumus F."/>
            <person name="Tiley G.P."/>
            <person name="Fernandez-Pozo N."/>
            <person name="Barry K."/>
            <person name="Chen C."/>
            <person name="Wang M."/>
            <person name="Lipzen A."/>
            <person name="Daum C."/>
            <person name="Saski C.A."/>
            <person name="Payton A.C."/>
            <person name="Mcbreen J.C."/>
            <person name="Conrad R.E."/>
            <person name="Kollar L.M."/>
            <person name="Olsson S."/>
            <person name="Huttunen S."/>
            <person name="Landis J.B."/>
            <person name="Wickett N.J."/>
            <person name="Johnson M.G."/>
            <person name="Rensing S.A."/>
            <person name="Grimwood J."/>
            <person name="Schmutz J."/>
            <person name="Mcdaniel S.F."/>
        </authorList>
    </citation>
    <scope>NUCLEOTIDE SEQUENCE</scope>
    <source>
        <strain evidence="2">R40</strain>
    </source>
</reference>
<name>A0A8T0IHW1_CERPU</name>
<feature type="signal peptide" evidence="1">
    <location>
        <begin position="1"/>
        <end position="32"/>
    </location>
</feature>
<proteinExistence type="predicted"/>
<evidence type="ECO:0000256" key="1">
    <source>
        <dbReference type="SAM" id="SignalP"/>
    </source>
</evidence>
<keyword evidence="1" id="KW-0732">Signal</keyword>
<comment type="caution">
    <text evidence="2">The sequence shown here is derived from an EMBL/GenBank/DDBJ whole genome shotgun (WGS) entry which is preliminary data.</text>
</comment>
<evidence type="ECO:0000313" key="2">
    <source>
        <dbReference type="EMBL" id="KAG0582397.1"/>
    </source>
</evidence>
<protein>
    <submittedName>
        <fullName evidence="2">Uncharacterized protein</fullName>
    </submittedName>
</protein>
<accession>A0A8T0IHW1</accession>
<dbReference type="EMBL" id="CM026423">
    <property type="protein sequence ID" value="KAG0582397.1"/>
    <property type="molecule type" value="Genomic_DNA"/>
</dbReference>